<evidence type="ECO:0000313" key="3">
    <source>
        <dbReference type="Proteomes" id="UP000014028"/>
    </source>
</evidence>
<dbReference type="EMBL" id="AHFK01000022">
    <property type="protein sequence ID" value="EOQ18651.1"/>
    <property type="molecule type" value="Genomic_DNA"/>
</dbReference>
<accession>A0A9W5RAX0</accession>
<gene>
    <name evidence="2" type="ORF">IKC_05152</name>
</gene>
<dbReference type="Proteomes" id="UP000014028">
    <property type="component" value="Unassembled WGS sequence"/>
</dbReference>
<keyword evidence="1" id="KW-0812">Transmembrane</keyword>
<feature type="transmembrane region" description="Helical" evidence="1">
    <location>
        <begin position="39"/>
        <end position="61"/>
    </location>
</feature>
<keyword evidence="1" id="KW-1133">Transmembrane helix</keyword>
<organism evidence="2 3">
    <name type="scientific">Bacillus cereus VD184</name>
    <dbReference type="NCBI Taxonomy" id="1053242"/>
    <lineage>
        <taxon>Bacteria</taxon>
        <taxon>Bacillati</taxon>
        <taxon>Bacillota</taxon>
        <taxon>Bacilli</taxon>
        <taxon>Bacillales</taxon>
        <taxon>Bacillaceae</taxon>
        <taxon>Bacillus</taxon>
        <taxon>Bacillus cereus group</taxon>
    </lineage>
</organism>
<evidence type="ECO:0000313" key="2">
    <source>
        <dbReference type="EMBL" id="EOQ18651.1"/>
    </source>
</evidence>
<proteinExistence type="predicted"/>
<keyword evidence="1" id="KW-0472">Membrane</keyword>
<name>A0A9W5RAX0_BACCE</name>
<dbReference type="AlphaFoldDB" id="A0A9W5RAX0"/>
<protein>
    <submittedName>
        <fullName evidence="2">Uncharacterized protein</fullName>
    </submittedName>
</protein>
<evidence type="ECO:0000256" key="1">
    <source>
        <dbReference type="SAM" id="Phobius"/>
    </source>
</evidence>
<comment type="caution">
    <text evidence="2">The sequence shown here is derived from an EMBL/GenBank/DDBJ whole genome shotgun (WGS) entry which is preliminary data.</text>
</comment>
<sequence length="73" mass="8240">MLWLLAYFIVGMAYAAFDMQPALREIWKDAEGDSGQEMIAIVVPLFLICLLTPVWPALVTLKIASKFHKKNNS</sequence>
<dbReference type="RefSeq" id="WP_016121876.1">
    <property type="nucleotide sequence ID" value="NZ_KB976822.1"/>
</dbReference>
<reference evidence="2 3" key="1">
    <citation type="submission" date="2012-12" db="EMBL/GenBank/DDBJ databases">
        <title>The Genome Sequence of Bacillus cereus VD184.</title>
        <authorList>
            <consortium name="The Broad Institute Genome Sequencing Platform"/>
            <consortium name="The Broad Institute Genome Sequencing Center for Infectious Disease"/>
            <person name="Feldgarden M."/>
            <person name="Van der Auwera G.A."/>
            <person name="Mahillon J."/>
            <person name="Duprez V."/>
            <person name="Timmery S."/>
            <person name="Mattelet C."/>
            <person name="Dierick K."/>
            <person name="Sun M."/>
            <person name="Yu Z."/>
            <person name="Zhu L."/>
            <person name="Hu X."/>
            <person name="Shank E.B."/>
            <person name="Swiecicka I."/>
            <person name="Hansen B.M."/>
            <person name="Andrup L."/>
            <person name="Walker B."/>
            <person name="Young S.K."/>
            <person name="Zeng Q."/>
            <person name="Gargeya S."/>
            <person name="Fitzgerald M."/>
            <person name="Haas B."/>
            <person name="Abouelleil A."/>
            <person name="Alvarado L."/>
            <person name="Arachchi H.M."/>
            <person name="Berlin A.M."/>
            <person name="Chapman S.B."/>
            <person name="Dewar J."/>
            <person name="Goldberg J."/>
            <person name="Griggs A."/>
            <person name="Gujja S."/>
            <person name="Hansen M."/>
            <person name="Howarth C."/>
            <person name="Imamovic A."/>
            <person name="Larimer J."/>
            <person name="McCowan C."/>
            <person name="Murphy C."/>
            <person name="Neiman D."/>
            <person name="Pearson M."/>
            <person name="Priest M."/>
            <person name="Roberts A."/>
            <person name="Saif S."/>
            <person name="Shea T."/>
            <person name="Sisk P."/>
            <person name="Sykes S."/>
            <person name="Wortman J."/>
            <person name="Nusbaum C."/>
            <person name="Birren B."/>
        </authorList>
    </citation>
    <scope>NUCLEOTIDE SEQUENCE [LARGE SCALE GENOMIC DNA]</scope>
    <source>
        <strain evidence="2 3">VD184</strain>
    </source>
</reference>